<feature type="transmembrane region" description="Helical" evidence="7">
    <location>
        <begin position="461"/>
        <end position="480"/>
    </location>
</feature>
<gene>
    <name evidence="9" type="ORF">BJ508DRAFT_412208</name>
</gene>
<keyword evidence="10" id="KW-1185">Reference proteome</keyword>
<evidence type="ECO:0000256" key="7">
    <source>
        <dbReference type="SAM" id="Phobius"/>
    </source>
</evidence>
<feature type="transmembrane region" description="Helical" evidence="7">
    <location>
        <begin position="492"/>
        <end position="516"/>
    </location>
</feature>
<evidence type="ECO:0000256" key="3">
    <source>
        <dbReference type="ARBA" id="ARBA00022837"/>
    </source>
</evidence>
<dbReference type="PROSITE" id="PS00018">
    <property type="entry name" value="EF_HAND_1"/>
    <property type="match status" value="1"/>
</dbReference>
<dbReference type="Pfam" id="PF25886">
    <property type="entry name" value="Msy1"/>
    <property type="match status" value="1"/>
</dbReference>
<feature type="compositionally biased region" description="Low complexity" evidence="6">
    <location>
        <begin position="855"/>
        <end position="905"/>
    </location>
</feature>
<dbReference type="OrthoDB" id="544685at2759"/>
<dbReference type="SUPFAM" id="SSF47473">
    <property type="entry name" value="EF-hand"/>
    <property type="match status" value="1"/>
</dbReference>
<sequence>MVFSRKDKRNSSTSRKGFQPLDYNDSQTTMNRPGSSGLLHPTRSRHEQDHVVDIPLSPMRTHDSRRVDDPTPLARKDSDPVDGHRGRRKQRKFGEHSEEELTGIGKIYMQIYNSSIIVRYFIYLVPVSIILAIPTIIGACLKDKEKNRIGGVKMMWFFMWFQIVWVSLWVSKLVAKALPYVFQTLAGVVSGGVKKYATVIQALEIPLSLVGWAIASMVSFEPLMQNAKGAWDDRMRMILRACLVSSLIFLVEKLFIQLVSVNYHRKQFDDRIKTTKRNSKLLAQLYEVSRKMFPINSGDFDDEDYIIHQSLAHLVVGSKKTPMRSIIGNINLVGDKLTSAFGNVAQEITGRKGVFNPYAASSIVNEALRRKSSSEALAKRIWYSFVPEGAEALTKMDLLEVLGENNEQEAMDIFNTIDSDGNGDVSLEEMIMFVIQQCNERKAVTRSMQDVDNAIGVLDKVLSTVCFIIVIFVFVAFNIASFNTVLAAAGTVLLSLSFIFSISAQEVLGSCIFLFVKHPYDVGDRVDIGDKRLIVEHISLLYTVFRRVESAKTQQVPNNVLNTMWIENISRSKNMTEVIKLFVNYDTSFDDLELLRKELLEFLWENSRDFQRELDIEIVGMGDLDKLEVKLELKHKSNWSNEQLTMARRNKFYIALLVALKRVPIYGPGKGDPGTGDLAKPTYTVVIPDEEARKNMDVAKAEKEAKRLINQKAEAEKKEAEELSKPFTTAPVTSPIPPIVLDDSSASKFPASPFPVSSPPTTTIGPQGSPSLFPSASKASHSAATGRRKAGQGLNDLQATMSRDESVYSYGGRPSLDARPTGASNPYISPLQQQRQQQYVQPPQRAASSAQYGSAVNQTPAQQQAANQQFAASTYQQQQLQHSHSQHQSQHSTQQQQQQTPTQPAQDDEKTPFDDTSNNQ</sequence>
<feature type="compositionally biased region" description="Low complexity" evidence="6">
    <location>
        <begin position="832"/>
        <end position="845"/>
    </location>
</feature>
<feature type="compositionally biased region" description="Polar residues" evidence="6">
    <location>
        <begin position="761"/>
        <end position="783"/>
    </location>
</feature>
<dbReference type="InterPro" id="IPR011992">
    <property type="entry name" value="EF-hand-dom_pair"/>
</dbReference>
<dbReference type="Gene3D" id="2.30.30.60">
    <property type="match status" value="1"/>
</dbReference>
<feature type="compositionally biased region" description="Basic and acidic residues" evidence="6">
    <location>
        <begin position="60"/>
        <end position="84"/>
    </location>
</feature>
<feature type="region of interest" description="Disordered" evidence="6">
    <location>
        <begin position="1"/>
        <end position="95"/>
    </location>
</feature>
<dbReference type="SMART" id="SM00054">
    <property type="entry name" value="EFh"/>
    <property type="match status" value="1"/>
</dbReference>
<dbReference type="GO" id="GO:0005789">
    <property type="term" value="C:endoplasmic reticulum membrane"/>
    <property type="evidence" value="ECO:0007669"/>
    <property type="project" value="UniProtKB-SubCell"/>
</dbReference>
<dbReference type="Proteomes" id="UP000275078">
    <property type="component" value="Unassembled WGS sequence"/>
</dbReference>
<feature type="domain" description="EF-hand" evidence="8">
    <location>
        <begin position="405"/>
        <end position="440"/>
    </location>
</feature>
<dbReference type="InterPro" id="IPR002048">
    <property type="entry name" value="EF_hand_dom"/>
</dbReference>
<dbReference type="InterPro" id="IPR010920">
    <property type="entry name" value="LSM_dom_sf"/>
</dbReference>
<dbReference type="AlphaFoldDB" id="A0A3N4IHG4"/>
<dbReference type="GO" id="GO:0005262">
    <property type="term" value="F:calcium channel activity"/>
    <property type="evidence" value="ECO:0007669"/>
    <property type="project" value="TreeGrafter"/>
</dbReference>
<dbReference type="SUPFAM" id="SSF50182">
    <property type="entry name" value="Sm-like ribonucleoproteins"/>
    <property type="match status" value="1"/>
</dbReference>
<feature type="transmembrane region" description="Helical" evidence="7">
    <location>
        <begin position="157"/>
        <end position="175"/>
    </location>
</feature>
<reference evidence="9 10" key="1">
    <citation type="journal article" date="2018" name="Nat. Ecol. Evol.">
        <title>Pezizomycetes genomes reveal the molecular basis of ectomycorrhizal truffle lifestyle.</title>
        <authorList>
            <person name="Murat C."/>
            <person name="Payen T."/>
            <person name="Noel B."/>
            <person name="Kuo A."/>
            <person name="Morin E."/>
            <person name="Chen J."/>
            <person name="Kohler A."/>
            <person name="Krizsan K."/>
            <person name="Balestrini R."/>
            <person name="Da Silva C."/>
            <person name="Montanini B."/>
            <person name="Hainaut M."/>
            <person name="Levati E."/>
            <person name="Barry K.W."/>
            <person name="Belfiori B."/>
            <person name="Cichocki N."/>
            <person name="Clum A."/>
            <person name="Dockter R.B."/>
            <person name="Fauchery L."/>
            <person name="Guy J."/>
            <person name="Iotti M."/>
            <person name="Le Tacon F."/>
            <person name="Lindquist E.A."/>
            <person name="Lipzen A."/>
            <person name="Malagnac F."/>
            <person name="Mello A."/>
            <person name="Molinier V."/>
            <person name="Miyauchi S."/>
            <person name="Poulain J."/>
            <person name="Riccioni C."/>
            <person name="Rubini A."/>
            <person name="Sitrit Y."/>
            <person name="Splivallo R."/>
            <person name="Traeger S."/>
            <person name="Wang M."/>
            <person name="Zifcakova L."/>
            <person name="Wipf D."/>
            <person name="Zambonelli A."/>
            <person name="Paolocci F."/>
            <person name="Nowrousian M."/>
            <person name="Ottonello S."/>
            <person name="Baldrian P."/>
            <person name="Spatafora J.W."/>
            <person name="Henrissat B."/>
            <person name="Nagy L.G."/>
            <person name="Aury J.M."/>
            <person name="Wincker P."/>
            <person name="Grigoriev I.V."/>
            <person name="Bonfante P."/>
            <person name="Martin F.M."/>
        </authorList>
    </citation>
    <scope>NUCLEOTIDE SEQUENCE [LARGE SCALE GENOMIC DNA]</scope>
    <source>
        <strain evidence="9 10">RN42</strain>
    </source>
</reference>
<keyword evidence="3" id="KW-0106">Calcium</keyword>
<accession>A0A3N4IHG4</accession>
<dbReference type="GO" id="GO:0005509">
    <property type="term" value="F:calcium ion binding"/>
    <property type="evidence" value="ECO:0007669"/>
    <property type="project" value="InterPro"/>
</dbReference>
<keyword evidence="2 7" id="KW-0812">Transmembrane</keyword>
<dbReference type="InterPro" id="IPR006685">
    <property type="entry name" value="MscS_channel_2nd"/>
</dbReference>
<organism evidence="9 10">
    <name type="scientific">Ascobolus immersus RN42</name>
    <dbReference type="NCBI Taxonomy" id="1160509"/>
    <lineage>
        <taxon>Eukaryota</taxon>
        <taxon>Fungi</taxon>
        <taxon>Dikarya</taxon>
        <taxon>Ascomycota</taxon>
        <taxon>Pezizomycotina</taxon>
        <taxon>Pezizomycetes</taxon>
        <taxon>Pezizales</taxon>
        <taxon>Ascobolaceae</taxon>
        <taxon>Ascobolus</taxon>
    </lineage>
</organism>
<dbReference type="InterPro" id="IPR018247">
    <property type="entry name" value="EF_Hand_1_Ca_BS"/>
</dbReference>
<proteinExistence type="predicted"/>
<feature type="compositionally biased region" description="Polar residues" evidence="6">
    <location>
        <begin position="24"/>
        <end position="34"/>
    </location>
</feature>
<feature type="transmembrane region" description="Helical" evidence="7">
    <location>
        <begin position="116"/>
        <end position="137"/>
    </location>
</feature>
<evidence type="ECO:0000256" key="5">
    <source>
        <dbReference type="ARBA" id="ARBA00023136"/>
    </source>
</evidence>
<keyword evidence="4 7" id="KW-1133">Transmembrane helix</keyword>
<comment type="subcellular location">
    <subcellularLocation>
        <location evidence="1">Membrane</location>
    </subcellularLocation>
</comment>
<keyword evidence="5 7" id="KW-0472">Membrane</keyword>
<feature type="region of interest" description="Disordered" evidence="6">
    <location>
        <begin position="714"/>
        <end position="920"/>
    </location>
</feature>
<evidence type="ECO:0000313" key="10">
    <source>
        <dbReference type="Proteomes" id="UP000275078"/>
    </source>
</evidence>
<evidence type="ECO:0000256" key="2">
    <source>
        <dbReference type="ARBA" id="ARBA00022692"/>
    </source>
</evidence>
<feature type="compositionally biased region" description="Polar residues" evidence="6">
    <location>
        <begin position="822"/>
        <end position="831"/>
    </location>
</feature>
<dbReference type="EMBL" id="ML119655">
    <property type="protein sequence ID" value="RPA85066.1"/>
    <property type="molecule type" value="Genomic_DNA"/>
</dbReference>
<evidence type="ECO:0000256" key="4">
    <source>
        <dbReference type="ARBA" id="ARBA00022989"/>
    </source>
</evidence>
<dbReference type="InterPro" id="IPR058650">
    <property type="entry name" value="Msy1/2-like"/>
</dbReference>
<dbReference type="GO" id="GO:0006874">
    <property type="term" value="P:intracellular calcium ion homeostasis"/>
    <property type="evidence" value="ECO:0007669"/>
    <property type="project" value="TreeGrafter"/>
</dbReference>
<dbReference type="Pfam" id="PF00924">
    <property type="entry name" value="MS_channel_2nd"/>
    <property type="match status" value="1"/>
</dbReference>
<evidence type="ECO:0000313" key="9">
    <source>
        <dbReference type="EMBL" id="RPA85066.1"/>
    </source>
</evidence>
<feature type="compositionally biased region" description="Basic and acidic residues" evidence="6">
    <location>
        <begin position="714"/>
        <end position="724"/>
    </location>
</feature>
<dbReference type="PANTHER" id="PTHR31323:SF14">
    <property type="entry name" value="MECHANOSENSITIVE ION CHANNEL PROTEIN MSY2"/>
    <property type="match status" value="1"/>
</dbReference>
<dbReference type="PROSITE" id="PS50222">
    <property type="entry name" value="EF_HAND_2"/>
    <property type="match status" value="1"/>
</dbReference>
<name>A0A3N4IHG4_ASCIM</name>
<evidence type="ECO:0000256" key="1">
    <source>
        <dbReference type="ARBA" id="ARBA00004370"/>
    </source>
</evidence>
<dbReference type="PANTHER" id="PTHR31323">
    <property type="entry name" value="MECHANOSENSITIVE ION CHANNEL PROTEIN MSY2"/>
    <property type="match status" value="1"/>
</dbReference>
<evidence type="ECO:0000256" key="6">
    <source>
        <dbReference type="SAM" id="MobiDB-lite"/>
    </source>
</evidence>
<dbReference type="InterPro" id="IPR023408">
    <property type="entry name" value="MscS_beta-dom_sf"/>
</dbReference>
<evidence type="ECO:0000259" key="8">
    <source>
        <dbReference type="PROSITE" id="PS50222"/>
    </source>
</evidence>
<protein>
    <recommendedName>
        <fullName evidence="8">EF-hand domain-containing protein</fullName>
    </recommendedName>
</protein>
<feature type="transmembrane region" description="Helical" evidence="7">
    <location>
        <begin position="238"/>
        <end position="256"/>
    </location>
</feature>